<evidence type="ECO:0000256" key="7">
    <source>
        <dbReference type="SAM" id="MobiDB-lite"/>
    </source>
</evidence>
<organism evidence="10">
    <name type="scientific">Dermatophagoides farinae</name>
    <name type="common">American house dust mite</name>
    <dbReference type="NCBI Taxonomy" id="6954"/>
    <lineage>
        <taxon>Eukaryota</taxon>
        <taxon>Metazoa</taxon>
        <taxon>Ecdysozoa</taxon>
        <taxon>Arthropoda</taxon>
        <taxon>Chelicerata</taxon>
        <taxon>Arachnida</taxon>
        <taxon>Acari</taxon>
        <taxon>Acariformes</taxon>
        <taxon>Sarcoptiformes</taxon>
        <taxon>Astigmata</taxon>
        <taxon>Psoroptidia</taxon>
        <taxon>Analgoidea</taxon>
        <taxon>Pyroglyphidae</taxon>
        <taxon>Dermatophagoidinae</taxon>
        <taxon>Dermatophagoides</taxon>
    </lineage>
</organism>
<protein>
    <recommendedName>
        <fullName evidence="6">Farnesyl pyrophosphate synthase</fullName>
    </recommendedName>
</protein>
<proteinExistence type="predicted"/>
<dbReference type="GO" id="GO:0046872">
    <property type="term" value="F:metal ion binding"/>
    <property type="evidence" value="ECO:0007669"/>
    <property type="project" value="UniProtKB-KW"/>
</dbReference>
<evidence type="ECO:0000259" key="9">
    <source>
        <dbReference type="Pfam" id="PF02014"/>
    </source>
</evidence>
<evidence type="ECO:0000313" key="10">
    <source>
        <dbReference type="EMBL" id="KAH7644198.1"/>
    </source>
</evidence>
<dbReference type="PANTHER" id="PTHR11525:SF0">
    <property type="entry name" value="FARNESYL PYROPHOSPHATE SYNTHASE"/>
    <property type="match status" value="1"/>
</dbReference>
<dbReference type="SUPFAM" id="SSF48576">
    <property type="entry name" value="Terpenoid synthases"/>
    <property type="match status" value="1"/>
</dbReference>
<dbReference type="EMBL" id="SDOV01000002">
    <property type="protein sequence ID" value="KAH7644198.1"/>
    <property type="molecule type" value="Genomic_DNA"/>
</dbReference>
<dbReference type="GO" id="GO:0005737">
    <property type="term" value="C:cytoplasm"/>
    <property type="evidence" value="ECO:0007669"/>
    <property type="project" value="TreeGrafter"/>
</dbReference>
<evidence type="ECO:0000256" key="6">
    <source>
        <dbReference type="ARBA" id="ARBA00034546"/>
    </source>
</evidence>
<dbReference type="GO" id="GO:0004337">
    <property type="term" value="F:(2E,6E)-farnesyl diphosphate synthase activity"/>
    <property type="evidence" value="ECO:0007669"/>
    <property type="project" value="TreeGrafter"/>
</dbReference>
<evidence type="ECO:0000256" key="4">
    <source>
        <dbReference type="ARBA" id="ARBA00022842"/>
    </source>
</evidence>
<dbReference type="Pfam" id="PF02014">
    <property type="entry name" value="Reeler"/>
    <property type="match status" value="1"/>
</dbReference>
<evidence type="ECO:0000256" key="3">
    <source>
        <dbReference type="ARBA" id="ARBA00022723"/>
    </source>
</evidence>
<keyword evidence="2" id="KW-0808">Transferase</keyword>
<dbReference type="CDD" id="cd00685">
    <property type="entry name" value="Trans_IPPS_HT"/>
    <property type="match status" value="1"/>
</dbReference>
<dbReference type="SFLD" id="SFLDS00005">
    <property type="entry name" value="Isoprenoid_Synthase_Type_I"/>
    <property type="match status" value="1"/>
</dbReference>
<dbReference type="PANTHER" id="PTHR11525">
    <property type="entry name" value="FARNESYL-PYROPHOSPHATE SYNTHETASE"/>
    <property type="match status" value="1"/>
</dbReference>
<dbReference type="InterPro" id="IPR000092">
    <property type="entry name" value="Polyprenyl_synt"/>
</dbReference>
<dbReference type="GO" id="GO:0042811">
    <property type="term" value="P:pheromone biosynthetic process"/>
    <property type="evidence" value="ECO:0007669"/>
    <property type="project" value="UniProtKB-ARBA"/>
</dbReference>
<dbReference type="SFLD" id="SFLDG01017">
    <property type="entry name" value="Polyprenyl_Transferase_Like"/>
    <property type="match status" value="1"/>
</dbReference>
<dbReference type="Gene3D" id="1.10.600.10">
    <property type="entry name" value="Farnesyl Diphosphate Synthase"/>
    <property type="match status" value="1"/>
</dbReference>
<feature type="compositionally biased region" description="Polar residues" evidence="7">
    <location>
        <begin position="45"/>
        <end position="55"/>
    </location>
</feature>
<keyword evidence="3" id="KW-0479">Metal-binding</keyword>
<evidence type="ECO:0000256" key="8">
    <source>
        <dbReference type="SAM" id="SignalP"/>
    </source>
</evidence>
<comment type="cofactor">
    <cofactor evidence="1">
        <name>Mg(2+)</name>
        <dbReference type="ChEBI" id="CHEBI:18420"/>
    </cofactor>
</comment>
<dbReference type="InterPro" id="IPR042307">
    <property type="entry name" value="Reeler_sf"/>
</dbReference>
<evidence type="ECO:0000256" key="2">
    <source>
        <dbReference type="ARBA" id="ARBA00022679"/>
    </source>
</evidence>
<comment type="caution">
    <text evidence="10">The sequence shown here is derived from an EMBL/GenBank/DDBJ whole genome shotgun (WGS) entry which is preliminary data.</text>
</comment>
<dbReference type="InterPro" id="IPR033749">
    <property type="entry name" value="Polyprenyl_synt_CS"/>
</dbReference>
<dbReference type="InterPro" id="IPR039702">
    <property type="entry name" value="FPS1-like"/>
</dbReference>
<evidence type="ECO:0000256" key="5">
    <source>
        <dbReference type="ARBA" id="ARBA00033740"/>
    </source>
</evidence>
<feature type="domain" description="Reelin" evidence="9">
    <location>
        <begin position="32"/>
        <end position="143"/>
    </location>
</feature>
<reference evidence="10" key="2">
    <citation type="journal article" date="2021" name="World Allergy Organ. J.">
        <title>Chromosome-level assembly of Dermatophagoides farinae genome and transcriptome reveals two novel allergens Der f 37 and Der f 39.</title>
        <authorList>
            <person name="Chen J."/>
            <person name="Cai Z."/>
            <person name="Fan D."/>
            <person name="Hu J."/>
            <person name="Hou Y."/>
            <person name="He Y."/>
            <person name="Zhang Z."/>
            <person name="Zhao Z."/>
            <person name="Gao P."/>
            <person name="Hu W."/>
            <person name="Sun J."/>
            <person name="Li J."/>
            <person name="Ji K."/>
        </authorList>
    </citation>
    <scope>NUCLEOTIDE SEQUENCE</scope>
    <source>
        <strain evidence="10">JKM2019</strain>
    </source>
</reference>
<comment type="pathway">
    <text evidence="5">Pheromone biosynthesis.</text>
</comment>
<dbReference type="GO" id="GO:0004161">
    <property type="term" value="F:dimethylallyltranstransferase activity"/>
    <property type="evidence" value="ECO:0007669"/>
    <property type="project" value="TreeGrafter"/>
</dbReference>
<dbReference type="AlphaFoldDB" id="A0A9D4SJQ6"/>
<sequence>MKKFIKIFTTIGILLAIIIGSIRSYPTGAPKCSATAPKHEDHKAQTTPSPYQITASKTGKSTASVTISGGDFKGFMLYAAKPGSNDMIGTFTKTDKSKEITCGSASAITHKNDKAKSSITLTWNAPDKFTGDVEFRYMVTKTKTGGKLNRTISAIDLNEFDDVYEQARLKAIADIYNEHQQTQSLNEAKEWLQNVIDYNVGTGKRNRARICWLAYRQLCPSSESITQDKNLQIGILGYCLELMQSYFLIFDDIMDDSITRRGQICWYRKNGIGMIAINDGVMISSLIHLLLKQNLSTNPVYTHMVELFNEVTRYTSYGQCLDLLSFPSDGSKLDFSKFTTERYDTIVRYKTAYYTFSLPIRLAIYLAGIIDPNTHNEAEEILLQIGHFFQTQDDYLDCFGDSNITGKIGTDIEDGKCSWLCVQALKLANNDQQALLFQHYGVKSKESVQIVRNIYQQLCLEQVFAQYEHDKYKEICSRIDHIENKMLPKDLFHMVLTMIYKRKQ</sequence>
<dbReference type="CDD" id="cd08544">
    <property type="entry name" value="Reeler"/>
    <property type="match status" value="1"/>
</dbReference>
<name>A0A9D4SJQ6_DERFA</name>
<evidence type="ECO:0000256" key="1">
    <source>
        <dbReference type="ARBA" id="ARBA00001946"/>
    </source>
</evidence>
<feature type="signal peptide" evidence="8">
    <location>
        <begin position="1"/>
        <end position="24"/>
    </location>
</feature>
<keyword evidence="8" id="KW-0732">Signal</keyword>
<gene>
    <name evidence="10" type="ORF">HUG17_6560</name>
</gene>
<reference evidence="10" key="1">
    <citation type="submission" date="2020-06" db="EMBL/GenBank/DDBJ databases">
        <authorList>
            <person name="Ji K."/>
            <person name="Li J."/>
        </authorList>
    </citation>
    <scope>NUCLEOTIDE SEQUENCE</scope>
    <source>
        <strain evidence="10">JKM2019</strain>
        <tissue evidence="10">Whole body</tissue>
    </source>
</reference>
<dbReference type="GO" id="GO:0045337">
    <property type="term" value="P:farnesyl diphosphate biosynthetic process"/>
    <property type="evidence" value="ECO:0007669"/>
    <property type="project" value="TreeGrafter"/>
</dbReference>
<dbReference type="Gene3D" id="2.60.40.4060">
    <property type="entry name" value="Reeler domain"/>
    <property type="match status" value="1"/>
</dbReference>
<dbReference type="PROSITE" id="PS00723">
    <property type="entry name" value="POLYPRENYL_SYNTHASE_1"/>
    <property type="match status" value="1"/>
</dbReference>
<dbReference type="Proteomes" id="UP000828236">
    <property type="component" value="Unassembled WGS sequence"/>
</dbReference>
<accession>A0A9D4SJQ6</accession>
<feature type="region of interest" description="Disordered" evidence="7">
    <location>
        <begin position="30"/>
        <end position="55"/>
    </location>
</feature>
<feature type="chain" id="PRO_5039644078" description="Farnesyl pyrophosphate synthase" evidence="8">
    <location>
        <begin position="25"/>
        <end position="504"/>
    </location>
</feature>
<dbReference type="Pfam" id="PF00348">
    <property type="entry name" value="polyprenyl_synt"/>
    <property type="match status" value="1"/>
</dbReference>
<dbReference type="InterPro" id="IPR008949">
    <property type="entry name" value="Isoprenoid_synthase_dom_sf"/>
</dbReference>
<dbReference type="InterPro" id="IPR002861">
    <property type="entry name" value="Reeler_dom"/>
</dbReference>
<keyword evidence="4" id="KW-0460">Magnesium</keyword>